<dbReference type="EMBL" id="KU873925">
    <property type="protein sequence ID" value="AND74962.1"/>
    <property type="molecule type" value="Genomic_DNA"/>
</dbReference>
<gene>
    <name evidence="1" type="ORF">pf16_39</name>
</gene>
<evidence type="ECO:0000313" key="2">
    <source>
        <dbReference type="Proteomes" id="UP000225821"/>
    </source>
</evidence>
<name>A0A1S5R3I6_9CAUD</name>
<protein>
    <submittedName>
        <fullName evidence="1">Uncharacterized protein</fullName>
    </submittedName>
</protein>
<reference evidence="1 2" key="1">
    <citation type="submission" date="2016-03" db="EMBL/GenBank/DDBJ databases">
        <title>Characterisation of pf16 and phiPMW: Two novel phages infecting Pseudomonas putida PpG1.</title>
        <authorList>
            <person name="Magill D.J."/>
            <person name="Krylov V.N."/>
            <person name="Shaburova O.V."/>
            <person name="Allen C.C.R."/>
            <person name="McGrath J.W."/>
            <person name="Quinn J.P."/>
            <person name="Kulakov L.A."/>
        </authorList>
    </citation>
    <scope>NUCLEOTIDE SEQUENCE [LARGE SCALE GENOMIC DNA]</scope>
</reference>
<accession>A0A1S5R3I6</accession>
<sequence>MTTWQMEYYTPETGRIYFTVRAATFEEAVQKGETIIRNLRRVGTYEKFS</sequence>
<proteinExistence type="predicted"/>
<keyword evidence="2" id="KW-1185">Reference proteome</keyword>
<evidence type="ECO:0000313" key="1">
    <source>
        <dbReference type="EMBL" id="AND74962.1"/>
    </source>
</evidence>
<organism evidence="1 2">
    <name type="scientific">Pseudomonas phage pf16</name>
    <dbReference type="NCBI Taxonomy" id="1815630"/>
    <lineage>
        <taxon>Viruses</taxon>
        <taxon>Duplodnaviria</taxon>
        <taxon>Heunggongvirae</taxon>
        <taxon>Uroviricota</taxon>
        <taxon>Caudoviricetes</taxon>
        <taxon>Chakrabartyvirus</taxon>
        <taxon>Chakrabartyvirus pf16</taxon>
    </lineage>
</organism>
<dbReference type="Proteomes" id="UP000225821">
    <property type="component" value="Segment"/>
</dbReference>